<comment type="caution">
    <text evidence="7">The sequence shown here is derived from an EMBL/GenBank/DDBJ whole genome shotgun (WGS) entry which is preliminary data.</text>
</comment>
<sequence>MFSTGIYIFIYHIVGYRKRTVTENLTLVFPEKPMTEIYKIRKAFYKHMCDMFLEMIKSISITDEELLARFKITNVEEIKALEAKNKSIIVLMAHYASYEWATVAQLLINFPTVGIYKQIKNKYFDRLVHRIRQRYEARLIPSFNAMQEITKDKANGKLCSYALVSDQSPKLKNALYWTDFMGIKVPAYLGGEVLARRLDLSVSYLHVEKTKRGYYQAKFITITDDISKCEQYQIVDTYLQLLEKQIRQRPELYLWTHKRWKHRNAEIPKGATVN</sequence>
<evidence type="ECO:0000313" key="7">
    <source>
        <dbReference type="EMBL" id="TYP70011.1"/>
    </source>
</evidence>
<accession>A0A5S5BS44</accession>
<dbReference type="GO" id="GO:0005886">
    <property type="term" value="C:plasma membrane"/>
    <property type="evidence" value="ECO:0007669"/>
    <property type="project" value="UniProtKB-SubCell"/>
</dbReference>
<keyword evidence="2" id="KW-1003">Cell membrane</keyword>
<dbReference type="PANTHER" id="PTHR30606:SF10">
    <property type="entry name" value="PHOSPHATIDYLINOSITOL MANNOSIDE ACYLTRANSFERASE"/>
    <property type="match status" value="1"/>
</dbReference>
<evidence type="ECO:0000256" key="4">
    <source>
        <dbReference type="ARBA" id="ARBA00022679"/>
    </source>
</evidence>
<comment type="subcellular location">
    <subcellularLocation>
        <location evidence="1">Cell inner membrane</location>
    </subcellularLocation>
</comment>
<keyword evidence="6" id="KW-0012">Acyltransferase</keyword>
<gene>
    <name evidence="7" type="ORF">BD809_11421</name>
</gene>
<evidence type="ECO:0000256" key="5">
    <source>
        <dbReference type="ARBA" id="ARBA00023136"/>
    </source>
</evidence>
<dbReference type="GO" id="GO:0016746">
    <property type="term" value="F:acyltransferase activity"/>
    <property type="evidence" value="ECO:0007669"/>
    <property type="project" value="UniProtKB-KW"/>
</dbReference>
<dbReference type="CDD" id="cd07984">
    <property type="entry name" value="LPLAT_LABLAT-like"/>
    <property type="match status" value="1"/>
</dbReference>
<reference evidence="7 8" key="1">
    <citation type="submission" date="2019-07" db="EMBL/GenBank/DDBJ databases">
        <title>Genomic Encyclopedia of Archaeal and Bacterial Type Strains, Phase II (KMG-II): from individual species to whole genera.</title>
        <authorList>
            <person name="Goeker M."/>
        </authorList>
    </citation>
    <scope>NUCLEOTIDE SEQUENCE [LARGE SCALE GENOMIC DNA]</scope>
    <source>
        <strain evidence="7 8">DSM 17527</strain>
    </source>
</reference>
<keyword evidence="3" id="KW-0997">Cell inner membrane</keyword>
<proteinExistence type="predicted"/>
<evidence type="ECO:0000256" key="3">
    <source>
        <dbReference type="ARBA" id="ARBA00022519"/>
    </source>
</evidence>
<name>A0A5S5BS44_9FLAO</name>
<evidence type="ECO:0000256" key="2">
    <source>
        <dbReference type="ARBA" id="ARBA00022475"/>
    </source>
</evidence>
<keyword evidence="8" id="KW-1185">Reference proteome</keyword>
<protein>
    <submittedName>
        <fullName evidence="7">KDO2-lipid IV(A) lauroyltransferase</fullName>
    </submittedName>
</protein>
<keyword evidence="4 7" id="KW-0808">Transferase</keyword>
<dbReference type="EMBL" id="VNHU01000014">
    <property type="protein sequence ID" value="TYP70011.1"/>
    <property type="molecule type" value="Genomic_DNA"/>
</dbReference>
<dbReference type="InterPro" id="IPR004960">
    <property type="entry name" value="LipA_acyltrans"/>
</dbReference>
<organism evidence="7 8">
    <name type="scientific">Aquimarina intermedia</name>
    <dbReference type="NCBI Taxonomy" id="350814"/>
    <lineage>
        <taxon>Bacteria</taxon>
        <taxon>Pseudomonadati</taxon>
        <taxon>Bacteroidota</taxon>
        <taxon>Flavobacteriia</taxon>
        <taxon>Flavobacteriales</taxon>
        <taxon>Flavobacteriaceae</taxon>
        <taxon>Aquimarina</taxon>
    </lineage>
</organism>
<evidence type="ECO:0000256" key="6">
    <source>
        <dbReference type="ARBA" id="ARBA00023315"/>
    </source>
</evidence>
<evidence type="ECO:0000256" key="1">
    <source>
        <dbReference type="ARBA" id="ARBA00004533"/>
    </source>
</evidence>
<keyword evidence="5" id="KW-0472">Membrane</keyword>
<evidence type="ECO:0000313" key="8">
    <source>
        <dbReference type="Proteomes" id="UP000324376"/>
    </source>
</evidence>
<dbReference type="AlphaFoldDB" id="A0A5S5BS44"/>
<dbReference type="PANTHER" id="PTHR30606">
    <property type="entry name" value="LIPID A BIOSYNTHESIS LAUROYL ACYLTRANSFERASE"/>
    <property type="match status" value="1"/>
</dbReference>
<dbReference type="Pfam" id="PF03279">
    <property type="entry name" value="Lip_A_acyltrans"/>
    <property type="match status" value="1"/>
</dbReference>
<dbReference type="GO" id="GO:0009247">
    <property type="term" value="P:glycolipid biosynthetic process"/>
    <property type="evidence" value="ECO:0007669"/>
    <property type="project" value="UniProtKB-ARBA"/>
</dbReference>
<dbReference type="Proteomes" id="UP000324376">
    <property type="component" value="Unassembled WGS sequence"/>
</dbReference>